<accession>A0ABS7NFH5</accession>
<dbReference type="Proteomes" id="UP000766629">
    <property type="component" value="Unassembled WGS sequence"/>
</dbReference>
<name>A0ABS7NFH5_9RHOB</name>
<dbReference type="Pfam" id="PF20383">
    <property type="entry name" value="DUF6678"/>
    <property type="match status" value="1"/>
</dbReference>
<dbReference type="EMBL" id="JAHVJA010000003">
    <property type="protein sequence ID" value="MBY6139631.1"/>
    <property type="molecule type" value="Genomic_DNA"/>
</dbReference>
<protein>
    <submittedName>
        <fullName evidence="1">Uncharacterized protein</fullName>
    </submittedName>
</protein>
<evidence type="ECO:0000313" key="1">
    <source>
        <dbReference type="EMBL" id="MBY6139631.1"/>
    </source>
</evidence>
<sequence>MVQEAEDCYPVSSHTKWMELRDLVLTLDPGDRPCFRSRCVVSGYVSGWDREWYYHFSDGGFSDLEWVELRGSCLADAAFQRRLEQIGLAGQAEGNAVRIFGFVKCGDPVEKLSFPQSF</sequence>
<evidence type="ECO:0000313" key="2">
    <source>
        <dbReference type="Proteomes" id="UP000766629"/>
    </source>
</evidence>
<keyword evidence="2" id="KW-1185">Reference proteome</keyword>
<dbReference type="InterPro" id="IPR046500">
    <property type="entry name" value="DUF6678"/>
</dbReference>
<comment type="caution">
    <text evidence="1">The sequence shown here is derived from an EMBL/GenBank/DDBJ whole genome shotgun (WGS) entry which is preliminary data.</text>
</comment>
<proteinExistence type="predicted"/>
<reference evidence="1 2" key="1">
    <citation type="submission" date="2021-06" db="EMBL/GenBank/DDBJ databases">
        <title>50 bacteria genomes isolated from Dapeng, Shenzhen, China.</title>
        <authorList>
            <person name="Zheng W."/>
            <person name="Yu S."/>
            <person name="Huang Y."/>
        </authorList>
    </citation>
    <scope>NUCLEOTIDE SEQUENCE [LARGE SCALE GENOMIC DNA]</scope>
    <source>
        <strain evidence="1 2">DP1N14-2</strain>
    </source>
</reference>
<dbReference type="RefSeq" id="WP_222508143.1">
    <property type="nucleotide sequence ID" value="NZ_JAHVJA010000003.1"/>
</dbReference>
<organism evidence="1 2">
    <name type="scientific">Leisingera daeponensis</name>
    <dbReference type="NCBI Taxonomy" id="405746"/>
    <lineage>
        <taxon>Bacteria</taxon>
        <taxon>Pseudomonadati</taxon>
        <taxon>Pseudomonadota</taxon>
        <taxon>Alphaproteobacteria</taxon>
        <taxon>Rhodobacterales</taxon>
        <taxon>Roseobacteraceae</taxon>
        <taxon>Leisingera</taxon>
    </lineage>
</organism>
<gene>
    <name evidence="1" type="ORF">KUV26_09330</name>
</gene>